<reference evidence="1" key="1">
    <citation type="submission" date="2019-02" db="EMBL/GenBank/DDBJ databases">
        <authorList>
            <person name="Gruber-Vodicka R. H."/>
            <person name="Seah K. B. B."/>
        </authorList>
    </citation>
    <scope>NUCLEOTIDE SEQUENCE</scope>
    <source>
        <strain evidence="1">BECK_BZ163</strain>
        <strain evidence="3">BECK_BZ164</strain>
        <strain evidence="2">BECK_BZ165</strain>
    </source>
</reference>
<protein>
    <submittedName>
        <fullName evidence="1">P2 phage tail completion protein R (GpR)</fullName>
    </submittedName>
</protein>
<evidence type="ECO:0000313" key="1">
    <source>
        <dbReference type="EMBL" id="VFJ42959.1"/>
    </source>
</evidence>
<evidence type="ECO:0000313" key="2">
    <source>
        <dbReference type="EMBL" id="VFJ43642.1"/>
    </source>
</evidence>
<dbReference type="Pfam" id="PF06891">
    <property type="entry name" value="P2_Phage_GpR"/>
    <property type="match status" value="1"/>
</dbReference>
<dbReference type="EMBL" id="CAADFA010000003">
    <property type="protein sequence ID" value="VFJ43642.1"/>
    <property type="molecule type" value="Genomic_DNA"/>
</dbReference>
<gene>
    <name evidence="1" type="ORF">BECKFM1743A_GA0114220_1000315</name>
    <name evidence="3" type="ORF">BECKFM1743B_GA0114221_1000315</name>
    <name evidence="2" type="ORF">BECKFM1743C_GA0114222_1000315</name>
</gene>
<evidence type="ECO:0000313" key="3">
    <source>
        <dbReference type="EMBL" id="VFK05649.1"/>
    </source>
</evidence>
<dbReference type="InterPro" id="IPR009678">
    <property type="entry name" value="Phage_tail_completion_R"/>
</dbReference>
<organism evidence="1">
    <name type="scientific">Candidatus Kentrum sp. FM</name>
    <dbReference type="NCBI Taxonomy" id="2126340"/>
    <lineage>
        <taxon>Bacteria</taxon>
        <taxon>Pseudomonadati</taxon>
        <taxon>Pseudomonadota</taxon>
        <taxon>Gammaproteobacteria</taxon>
        <taxon>Candidatus Kentrum</taxon>
    </lineage>
</organism>
<dbReference type="EMBL" id="CAADEZ010000003">
    <property type="protein sequence ID" value="VFJ42959.1"/>
    <property type="molecule type" value="Genomic_DNA"/>
</dbReference>
<dbReference type="AlphaFoldDB" id="A0A450RV18"/>
<proteinExistence type="predicted"/>
<name>A0A450RV18_9GAMM</name>
<accession>A0A450RV18</accession>
<sequence length="182" mass="20264">MAVSLREFERPDLLQLPEAIKTYFSSLGFFNPENIAVWVEDGRLCPSGKIIGDGFRLLHIEYTLTIRIERWPLALPENELFAHVLAFLFLHGSPLQREGQTARIPEFELIRNDDDAIAEVEIVLYLTEPIDLVPDAEGRIVLNGQSYSVGPVPVRVAETAEVEDLHHEAGRAAFAASSDSGP</sequence>
<dbReference type="EMBL" id="CAADFL010000003">
    <property type="protein sequence ID" value="VFK05649.1"/>
    <property type="molecule type" value="Genomic_DNA"/>
</dbReference>